<proteinExistence type="predicted"/>
<gene>
    <name evidence="1" type="ORF">LQ567_22635</name>
</gene>
<protein>
    <submittedName>
        <fullName evidence="1">DUF2480 family protein</fullName>
    </submittedName>
</protein>
<comment type="caution">
    <text evidence="1">The sequence shown here is derived from an EMBL/GenBank/DDBJ whole genome shotgun (WGS) entry which is preliminary data.</text>
</comment>
<sequence>MFHLKHMDKSMQHLPDIIPNKVTQSGIIGMNLVDYAPDASFMDFDITPYCYKGLMLKEKEFKTAMDALNWAQYTGSYVSLYCSSGAILPQWVWMLVCVKLQPFAKSIIFGSTEAHKTGRWVANIEDADFSSLAGKKVTLRADADVPEAVYMKATEKLMPLVLSLMYGEPGLPKVIYKLQKPTTEITS</sequence>
<dbReference type="InterPro" id="IPR018914">
    <property type="entry name" value="DUF2480"/>
</dbReference>
<organism evidence="1 2">
    <name type="scientific">Niabella pedocola</name>
    <dbReference type="NCBI Taxonomy" id="1752077"/>
    <lineage>
        <taxon>Bacteria</taxon>
        <taxon>Pseudomonadati</taxon>
        <taxon>Bacteroidota</taxon>
        <taxon>Chitinophagia</taxon>
        <taxon>Chitinophagales</taxon>
        <taxon>Chitinophagaceae</taxon>
        <taxon>Niabella</taxon>
    </lineage>
</organism>
<dbReference type="EMBL" id="JAJNEC010000007">
    <property type="protein sequence ID" value="MCD2425598.1"/>
    <property type="molecule type" value="Genomic_DNA"/>
</dbReference>
<keyword evidence="2" id="KW-1185">Reference proteome</keyword>
<reference evidence="1 2" key="1">
    <citation type="submission" date="2021-11" db="EMBL/GenBank/DDBJ databases">
        <title>Genomic of Niabella pedocola.</title>
        <authorList>
            <person name="Wu T."/>
        </authorList>
    </citation>
    <scope>NUCLEOTIDE SEQUENCE [LARGE SCALE GENOMIC DNA]</scope>
    <source>
        <strain evidence="1 2">JCM 31011</strain>
    </source>
</reference>
<dbReference type="Proteomes" id="UP001199816">
    <property type="component" value="Unassembled WGS sequence"/>
</dbReference>
<dbReference type="Pfam" id="PF10652">
    <property type="entry name" value="DUF2480"/>
    <property type="match status" value="1"/>
</dbReference>
<name>A0ABS8PWZ6_9BACT</name>
<evidence type="ECO:0000313" key="2">
    <source>
        <dbReference type="Proteomes" id="UP001199816"/>
    </source>
</evidence>
<dbReference type="RefSeq" id="WP_231008133.1">
    <property type="nucleotide sequence ID" value="NZ_JAJNEC010000007.1"/>
</dbReference>
<evidence type="ECO:0000313" key="1">
    <source>
        <dbReference type="EMBL" id="MCD2425598.1"/>
    </source>
</evidence>
<accession>A0ABS8PWZ6</accession>